<dbReference type="SUPFAM" id="SSF46689">
    <property type="entry name" value="Homeodomain-like"/>
    <property type="match status" value="2"/>
</dbReference>
<dbReference type="PANTHER" id="PTHR46796:SF6">
    <property type="entry name" value="ARAC SUBFAMILY"/>
    <property type="match status" value="1"/>
</dbReference>
<keyword evidence="6" id="KW-1185">Reference proteome</keyword>
<name>A0A844CI89_9RHOB</name>
<gene>
    <name evidence="5" type="ORF">FDP25_02975</name>
</gene>
<feature type="domain" description="HTH araC/xylS-type" evidence="4">
    <location>
        <begin position="178"/>
        <end position="275"/>
    </location>
</feature>
<evidence type="ECO:0000313" key="6">
    <source>
        <dbReference type="Proteomes" id="UP000564704"/>
    </source>
</evidence>
<comment type="caution">
    <text evidence="5">The sequence shown here is derived from an EMBL/GenBank/DDBJ whole genome shotgun (WGS) entry which is preliminary data.</text>
</comment>
<dbReference type="OrthoDB" id="9793400at2"/>
<dbReference type="InterPro" id="IPR014710">
    <property type="entry name" value="RmlC-like_jellyroll"/>
</dbReference>
<dbReference type="SMART" id="SM00342">
    <property type="entry name" value="HTH_ARAC"/>
    <property type="match status" value="1"/>
</dbReference>
<keyword evidence="1" id="KW-0805">Transcription regulation</keyword>
<dbReference type="InterPro" id="IPR009057">
    <property type="entry name" value="Homeodomain-like_sf"/>
</dbReference>
<dbReference type="RefSeq" id="WP_154148781.1">
    <property type="nucleotide sequence ID" value="NZ_SZWE01000001.1"/>
</dbReference>
<protein>
    <submittedName>
        <fullName evidence="5">Helix-turn-helix transcriptional regulator</fullName>
    </submittedName>
</protein>
<sequence>MQQRVPDFLAQAPDAHAIAGLDLGRGFKVAIWENSSGHITYDGPRGHTFSLYLQGGSGTKRLDAGAVAGFPGAICVMPEGHRSEWQITAPFRFVHLYAPDDHLRAGFARMTEQDARRLSVQEATFVMSPRLAVPLMQMAQAATAGDILLADSALIEMLGQLPDDTRPLHGGLAPRTLRHIDDWIAAHLDQTIRLADLARVADLSEFHFHRMFRSTRGVSPHKWITARRVEFAKARLAGTDSLCQIAQDCGFSCQSHLSRVFRSETGLTPGAFRKLVRTHH</sequence>
<accession>A0A844CI89</accession>
<evidence type="ECO:0000256" key="1">
    <source>
        <dbReference type="ARBA" id="ARBA00023015"/>
    </source>
</evidence>
<dbReference type="InterPro" id="IPR018060">
    <property type="entry name" value="HTH_AraC"/>
</dbReference>
<keyword evidence="3" id="KW-0804">Transcription</keyword>
<dbReference type="PROSITE" id="PS00041">
    <property type="entry name" value="HTH_ARAC_FAMILY_1"/>
    <property type="match status" value="1"/>
</dbReference>
<dbReference type="Gene3D" id="1.10.10.60">
    <property type="entry name" value="Homeodomain-like"/>
    <property type="match status" value="1"/>
</dbReference>
<dbReference type="InterPro" id="IPR050204">
    <property type="entry name" value="AraC_XylS_family_regulators"/>
</dbReference>
<evidence type="ECO:0000256" key="3">
    <source>
        <dbReference type="ARBA" id="ARBA00023163"/>
    </source>
</evidence>
<keyword evidence="2" id="KW-0238">DNA-binding</keyword>
<proteinExistence type="predicted"/>
<dbReference type="PANTHER" id="PTHR46796">
    <property type="entry name" value="HTH-TYPE TRANSCRIPTIONAL ACTIVATOR RHAS-RELATED"/>
    <property type="match status" value="1"/>
</dbReference>
<dbReference type="AlphaFoldDB" id="A0A844CI89"/>
<evidence type="ECO:0000313" key="5">
    <source>
        <dbReference type="EMBL" id="MRU14387.1"/>
    </source>
</evidence>
<evidence type="ECO:0000256" key="2">
    <source>
        <dbReference type="ARBA" id="ARBA00023125"/>
    </source>
</evidence>
<reference evidence="5 6" key="1">
    <citation type="submission" date="2019-05" db="EMBL/GenBank/DDBJ databases">
        <title>Roseovarius bejariae sp. nov., a moderately halophylic bacterium isolated from a saline soil in Rambla Salada (Murcia).</title>
        <authorList>
            <person name="Castro D.J."/>
            <person name="Gomez-Altuve A."/>
            <person name="Reina J.C."/>
            <person name="Rodriguez M."/>
            <person name="Sampedro I."/>
            <person name="Llamas I."/>
            <person name="Martinez-Checa F."/>
        </authorList>
    </citation>
    <scope>NUCLEOTIDE SEQUENCE [LARGE SCALE GENOMIC DNA]</scope>
    <source>
        <strain evidence="5 6">A21</strain>
    </source>
</reference>
<dbReference type="Gene3D" id="2.60.120.10">
    <property type="entry name" value="Jelly Rolls"/>
    <property type="match status" value="1"/>
</dbReference>
<dbReference type="GO" id="GO:0003700">
    <property type="term" value="F:DNA-binding transcription factor activity"/>
    <property type="evidence" value="ECO:0007669"/>
    <property type="project" value="InterPro"/>
</dbReference>
<evidence type="ECO:0000259" key="4">
    <source>
        <dbReference type="PROSITE" id="PS01124"/>
    </source>
</evidence>
<organism evidence="5 6">
    <name type="scientific">Roseovarius bejariae</name>
    <dbReference type="NCBI Taxonomy" id="2576383"/>
    <lineage>
        <taxon>Bacteria</taxon>
        <taxon>Pseudomonadati</taxon>
        <taxon>Pseudomonadota</taxon>
        <taxon>Alphaproteobacteria</taxon>
        <taxon>Rhodobacterales</taxon>
        <taxon>Roseobacteraceae</taxon>
        <taxon>Roseovarius</taxon>
    </lineage>
</organism>
<dbReference type="EMBL" id="SZWE01000001">
    <property type="protein sequence ID" value="MRU14387.1"/>
    <property type="molecule type" value="Genomic_DNA"/>
</dbReference>
<dbReference type="Pfam" id="PF12833">
    <property type="entry name" value="HTH_18"/>
    <property type="match status" value="1"/>
</dbReference>
<dbReference type="GO" id="GO:0043565">
    <property type="term" value="F:sequence-specific DNA binding"/>
    <property type="evidence" value="ECO:0007669"/>
    <property type="project" value="InterPro"/>
</dbReference>
<dbReference type="InterPro" id="IPR018062">
    <property type="entry name" value="HTH_AraC-typ_CS"/>
</dbReference>
<dbReference type="PROSITE" id="PS01124">
    <property type="entry name" value="HTH_ARAC_FAMILY_2"/>
    <property type="match status" value="1"/>
</dbReference>
<dbReference type="Proteomes" id="UP000564704">
    <property type="component" value="Unassembled WGS sequence"/>
</dbReference>